<dbReference type="InterPro" id="IPR044992">
    <property type="entry name" value="ChyE-like"/>
</dbReference>
<evidence type="ECO:0000313" key="3">
    <source>
        <dbReference type="Proteomes" id="UP000214600"/>
    </source>
</evidence>
<dbReference type="PANTHER" id="PTHR42695">
    <property type="entry name" value="GLUTAMINE AMIDOTRANSFERASE YLR126C-RELATED"/>
    <property type="match status" value="1"/>
</dbReference>
<reference evidence="2 3" key="2">
    <citation type="submission" date="2017-08" db="EMBL/GenBank/DDBJ databases">
        <title>WGS of novel Burkholderia cepaca complex species.</title>
        <authorList>
            <person name="Lipuma J."/>
            <person name="Spilker T."/>
        </authorList>
    </citation>
    <scope>NUCLEOTIDE SEQUENCE [LARGE SCALE GENOMIC DNA]</scope>
    <source>
        <strain evidence="2 3">AU17325</strain>
    </source>
</reference>
<dbReference type="Gene3D" id="3.40.50.880">
    <property type="match status" value="1"/>
</dbReference>
<comment type="caution">
    <text evidence="2">The sequence shown here is derived from an EMBL/GenBank/DDBJ whole genome shotgun (WGS) entry which is preliminary data.</text>
</comment>
<proteinExistence type="predicted"/>
<feature type="domain" description="Glutamine amidotransferase" evidence="1">
    <location>
        <begin position="84"/>
        <end position="196"/>
    </location>
</feature>
<evidence type="ECO:0000259" key="1">
    <source>
        <dbReference type="Pfam" id="PF00117"/>
    </source>
</evidence>
<dbReference type="PROSITE" id="PS51273">
    <property type="entry name" value="GATASE_TYPE_1"/>
    <property type="match status" value="1"/>
</dbReference>
<dbReference type="AlphaFoldDB" id="A0A228HQ54"/>
<organism evidence="2 3">
    <name type="scientific">Burkholderia aenigmatica</name>
    <dbReference type="NCBI Taxonomy" id="2015348"/>
    <lineage>
        <taxon>Bacteria</taxon>
        <taxon>Pseudomonadati</taxon>
        <taxon>Pseudomonadota</taxon>
        <taxon>Betaproteobacteria</taxon>
        <taxon>Burkholderiales</taxon>
        <taxon>Burkholderiaceae</taxon>
        <taxon>Burkholderia</taxon>
        <taxon>Burkholderia cepacia complex</taxon>
    </lineage>
</organism>
<dbReference type="InterPro" id="IPR017926">
    <property type="entry name" value="GATASE"/>
</dbReference>
<dbReference type="EMBL" id="NKFA01000040">
    <property type="protein sequence ID" value="OXI32039.1"/>
    <property type="molecule type" value="Genomic_DNA"/>
</dbReference>
<dbReference type="RefSeq" id="WP_089454596.1">
    <property type="nucleotide sequence ID" value="NZ_NKFA01000040.1"/>
</dbReference>
<protein>
    <recommendedName>
        <fullName evidence="1">Glutamine amidotransferase domain-containing protein</fullName>
    </recommendedName>
</protein>
<evidence type="ECO:0000313" key="2">
    <source>
        <dbReference type="EMBL" id="OXI32039.1"/>
    </source>
</evidence>
<gene>
    <name evidence="2" type="ORF">CFB84_40915</name>
</gene>
<dbReference type="OrthoDB" id="9813383at2"/>
<dbReference type="PANTHER" id="PTHR42695:SF5">
    <property type="entry name" value="GLUTAMINE AMIDOTRANSFERASE YLR126C-RELATED"/>
    <property type="match status" value="1"/>
</dbReference>
<dbReference type="NCBIfam" id="NF006562">
    <property type="entry name" value="PRK09065.1"/>
    <property type="match status" value="1"/>
</dbReference>
<sequence>MSGTASHTQPLVVVKLGSTFPGLSSERGDFEHWFRDAVADWDLPVRILDAAARPALPEPDALAGVILTGSSSMVTDRLPWSERLRPWLARIVAEGLPVLGVCYGHQLLADALGGEVGRRSQGVEIGTVSVTRNADSDGDPLFGALPRQFPAHCVHWQSVLRLPANACVLAGSAADSHQAYRVGDRAWGVQFHPEFSELVMRFYIDAYVDALTQDGLDPAHLHAEVQPTADSARLLLAFAKLCRSRT</sequence>
<accession>A0A228HQ54</accession>
<dbReference type="CDD" id="cd01741">
    <property type="entry name" value="GATase1_1"/>
    <property type="match status" value="1"/>
</dbReference>
<dbReference type="GO" id="GO:0005829">
    <property type="term" value="C:cytosol"/>
    <property type="evidence" value="ECO:0007669"/>
    <property type="project" value="TreeGrafter"/>
</dbReference>
<name>A0A228HQ54_9BURK</name>
<dbReference type="Pfam" id="PF00117">
    <property type="entry name" value="GATase"/>
    <property type="match status" value="1"/>
</dbReference>
<dbReference type="Proteomes" id="UP000214600">
    <property type="component" value="Unassembled WGS sequence"/>
</dbReference>
<dbReference type="InterPro" id="IPR029062">
    <property type="entry name" value="Class_I_gatase-like"/>
</dbReference>
<dbReference type="SUPFAM" id="SSF52317">
    <property type="entry name" value="Class I glutamine amidotransferase-like"/>
    <property type="match status" value="1"/>
</dbReference>
<reference evidence="3" key="1">
    <citation type="submission" date="2017-06" db="EMBL/GenBank/DDBJ databases">
        <authorList>
            <person name="LiPuma J."/>
            <person name="Spilker T."/>
        </authorList>
    </citation>
    <scope>NUCLEOTIDE SEQUENCE [LARGE SCALE GENOMIC DNA]</scope>
    <source>
        <strain evidence="3">AU17325</strain>
    </source>
</reference>